<dbReference type="Pfam" id="PF03184">
    <property type="entry name" value="DDE_1"/>
    <property type="match status" value="1"/>
</dbReference>
<sequence length="111" mass="12572">MHLVEGGCTASSSAQGCGFRKLPPNTTAVLQPMDQGIIKCLKNEYQNKKQAAELDLFYKGVPYTPVDVYSAMKWLSEDWNNISAKTIRNYTKIRQEITAGMIQFMWQAHPE</sequence>
<evidence type="ECO:0000313" key="3">
    <source>
        <dbReference type="Proteomes" id="UP000006643"/>
    </source>
</evidence>
<gene>
    <name evidence="2" type="ORF">PITG_06182</name>
</gene>
<dbReference type="Proteomes" id="UP000006643">
    <property type="component" value="Unassembled WGS sequence"/>
</dbReference>
<dbReference type="VEuPathDB" id="FungiDB:PITG_06182"/>
<dbReference type="GeneID" id="9472318"/>
<evidence type="ECO:0000313" key="2">
    <source>
        <dbReference type="EMBL" id="EEY69707.1"/>
    </source>
</evidence>
<keyword evidence="3" id="KW-1185">Reference proteome</keyword>
<accession>D0N499</accession>
<dbReference type="RefSeq" id="XP_002998354.1">
    <property type="nucleotide sequence ID" value="XM_002998308.1"/>
</dbReference>
<feature type="domain" description="DDE-1" evidence="1">
    <location>
        <begin position="22"/>
        <end position="89"/>
    </location>
</feature>
<dbReference type="OrthoDB" id="125828at2759"/>
<evidence type="ECO:0000259" key="1">
    <source>
        <dbReference type="Pfam" id="PF03184"/>
    </source>
</evidence>
<proteinExistence type="predicted"/>
<dbReference type="KEGG" id="pif:PITG_06182"/>
<dbReference type="EMBL" id="DS028125">
    <property type="protein sequence ID" value="EEY69707.1"/>
    <property type="molecule type" value="Genomic_DNA"/>
</dbReference>
<name>D0N499_PHYIT</name>
<dbReference type="GO" id="GO:0003676">
    <property type="term" value="F:nucleic acid binding"/>
    <property type="evidence" value="ECO:0007669"/>
    <property type="project" value="InterPro"/>
</dbReference>
<dbReference type="HOGENOM" id="CLU_2163354_0_0_1"/>
<protein>
    <recommendedName>
        <fullName evidence="1">DDE-1 domain-containing protein</fullName>
    </recommendedName>
</protein>
<organism evidence="2 3">
    <name type="scientific">Phytophthora infestans (strain T30-4)</name>
    <name type="common">Potato late blight agent</name>
    <dbReference type="NCBI Taxonomy" id="403677"/>
    <lineage>
        <taxon>Eukaryota</taxon>
        <taxon>Sar</taxon>
        <taxon>Stramenopiles</taxon>
        <taxon>Oomycota</taxon>
        <taxon>Peronosporomycetes</taxon>
        <taxon>Peronosporales</taxon>
        <taxon>Peronosporaceae</taxon>
        <taxon>Phytophthora</taxon>
    </lineage>
</organism>
<dbReference type="AlphaFoldDB" id="D0N499"/>
<reference evidence="3" key="1">
    <citation type="journal article" date="2009" name="Nature">
        <title>Genome sequence and analysis of the Irish potato famine pathogen Phytophthora infestans.</title>
        <authorList>
            <consortium name="The Broad Institute Genome Sequencing Platform"/>
            <person name="Haas B.J."/>
            <person name="Kamoun S."/>
            <person name="Zody M.C."/>
            <person name="Jiang R.H."/>
            <person name="Handsaker R.E."/>
            <person name="Cano L.M."/>
            <person name="Grabherr M."/>
            <person name="Kodira C.D."/>
            <person name="Raffaele S."/>
            <person name="Torto-Alalibo T."/>
            <person name="Bozkurt T.O."/>
            <person name="Ah-Fong A.M."/>
            <person name="Alvarado L."/>
            <person name="Anderson V.L."/>
            <person name="Armstrong M.R."/>
            <person name="Avrova A."/>
            <person name="Baxter L."/>
            <person name="Beynon J."/>
            <person name="Boevink P.C."/>
            <person name="Bollmann S.R."/>
            <person name="Bos J.I."/>
            <person name="Bulone V."/>
            <person name="Cai G."/>
            <person name="Cakir C."/>
            <person name="Carrington J.C."/>
            <person name="Chawner M."/>
            <person name="Conti L."/>
            <person name="Costanzo S."/>
            <person name="Ewan R."/>
            <person name="Fahlgren N."/>
            <person name="Fischbach M.A."/>
            <person name="Fugelstad J."/>
            <person name="Gilroy E.M."/>
            <person name="Gnerre S."/>
            <person name="Green P.J."/>
            <person name="Grenville-Briggs L.J."/>
            <person name="Griffith J."/>
            <person name="Grunwald N.J."/>
            <person name="Horn K."/>
            <person name="Horner N.R."/>
            <person name="Hu C.H."/>
            <person name="Huitema E."/>
            <person name="Jeong D.H."/>
            <person name="Jones A.M."/>
            <person name="Jones J.D."/>
            <person name="Jones R.W."/>
            <person name="Karlsson E.K."/>
            <person name="Kunjeti S.G."/>
            <person name="Lamour K."/>
            <person name="Liu Z."/>
            <person name="Ma L."/>
            <person name="Maclean D."/>
            <person name="Chibucos M.C."/>
            <person name="McDonald H."/>
            <person name="McWalters J."/>
            <person name="Meijer H.J."/>
            <person name="Morgan W."/>
            <person name="Morris P.F."/>
            <person name="Munro C.A."/>
            <person name="O'Neill K."/>
            <person name="Ospina-Giraldo M."/>
            <person name="Pinzon A."/>
            <person name="Pritchard L."/>
            <person name="Ramsahoye B."/>
            <person name="Ren Q."/>
            <person name="Restrepo S."/>
            <person name="Roy S."/>
            <person name="Sadanandom A."/>
            <person name="Savidor A."/>
            <person name="Schornack S."/>
            <person name="Schwartz D.C."/>
            <person name="Schumann U.D."/>
            <person name="Schwessinger B."/>
            <person name="Seyer L."/>
            <person name="Sharpe T."/>
            <person name="Silvar C."/>
            <person name="Song J."/>
            <person name="Studholme D.J."/>
            <person name="Sykes S."/>
            <person name="Thines M."/>
            <person name="van de Vondervoort P.J."/>
            <person name="Phuntumart V."/>
            <person name="Wawra S."/>
            <person name="Weide R."/>
            <person name="Win J."/>
            <person name="Young C."/>
            <person name="Zhou S."/>
            <person name="Fry W."/>
            <person name="Meyers B.C."/>
            <person name="van West P."/>
            <person name="Ristaino J."/>
            <person name="Govers F."/>
            <person name="Birch P.R."/>
            <person name="Whisson S.C."/>
            <person name="Judelson H.S."/>
            <person name="Nusbaum C."/>
        </authorList>
    </citation>
    <scope>NUCLEOTIDE SEQUENCE [LARGE SCALE GENOMIC DNA]</scope>
    <source>
        <strain evidence="3">T30-4</strain>
    </source>
</reference>
<dbReference type="InterPro" id="IPR004875">
    <property type="entry name" value="DDE_SF_endonuclease_dom"/>
</dbReference>
<dbReference type="InParanoid" id="D0N499"/>